<protein>
    <recommendedName>
        <fullName evidence="10">Peroxidase</fullName>
    </recommendedName>
</protein>
<dbReference type="Pfam" id="PF03098">
    <property type="entry name" value="An_peroxidase"/>
    <property type="match status" value="2"/>
</dbReference>
<reference evidence="8 9" key="1">
    <citation type="journal article" date="2016" name="Nat. Commun.">
        <title>Extremotolerant tardigrade genome and improved radiotolerance of human cultured cells by tardigrade-unique protein.</title>
        <authorList>
            <person name="Hashimoto T."/>
            <person name="Horikawa D.D."/>
            <person name="Saito Y."/>
            <person name="Kuwahara H."/>
            <person name="Kozuka-Hata H."/>
            <person name="Shin-I T."/>
            <person name="Minakuchi Y."/>
            <person name="Ohishi K."/>
            <person name="Motoyama A."/>
            <person name="Aizu T."/>
            <person name="Enomoto A."/>
            <person name="Kondo K."/>
            <person name="Tanaka S."/>
            <person name="Hara Y."/>
            <person name="Koshikawa S."/>
            <person name="Sagara H."/>
            <person name="Miura T."/>
            <person name="Yokobori S."/>
            <person name="Miyagawa K."/>
            <person name="Suzuki Y."/>
            <person name="Kubo T."/>
            <person name="Oyama M."/>
            <person name="Kohara Y."/>
            <person name="Fujiyama A."/>
            <person name="Arakawa K."/>
            <person name="Katayama T."/>
            <person name="Toyoda A."/>
            <person name="Kunieda T."/>
        </authorList>
    </citation>
    <scope>NUCLEOTIDE SEQUENCE [LARGE SCALE GENOMIC DNA]</scope>
    <source>
        <strain evidence="8 9">YOKOZUNA-1</strain>
    </source>
</reference>
<feature type="chain" id="PRO_5008898077" description="Peroxidase" evidence="7">
    <location>
        <begin position="27"/>
        <end position="1450"/>
    </location>
</feature>
<evidence type="ECO:0000256" key="6">
    <source>
        <dbReference type="SAM" id="MobiDB-lite"/>
    </source>
</evidence>
<keyword evidence="3" id="KW-0575">Peroxidase</keyword>
<dbReference type="GO" id="GO:0005576">
    <property type="term" value="C:extracellular region"/>
    <property type="evidence" value="ECO:0007669"/>
    <property type="project" value="UniProtKB-SubCell"/>
</dbReference>
<dbReference type="STRING" id="947166.A0A1D1V5V1"/>
<dbReference type="Gene3D" id="1.10.640.10">
    <property type="entry name" value="Haem peroxidase domain superfamily, animal type"/>
    <property type="match status" value="2"/>
</dbReference>
<proteinExistence type="predicted"/>
<dbReference type="PANTHER" id="PTHR11475">
    <property type="entry name" value="OXIDASE/PEROXIDASE"/>
    <property type="match status" value="1"/>
</dbReference>
<comment type="caution">
    <text evidence="8">The sequence shown here is derived from an EMBL/GenBank/DDBJ whole genome shotgun (WGS) entry which is preliminary data.</text>
</comment>
<keyword evidence="5" id="KW-0349">Heme</keyword>
<dbReference type="SUPFAM" id="SSF48113">
    <property type="entry name" value="Heme-dependent peroxidases"/>
    <property type="match status" value="2"/>
</dbReference>
<keyword evidence="3" id="KW-0560">Oxidoreductase</keyword>
<evidence type="ECO:0000256" key="2">
    <source>
        <dbReference type="ARBA" id="ARBA00022525"/>
    </source>
</evidence>
<dbReference type="OrthoDB" id="823504at2759"/>
<evidence type="ECO:0000313" key="9">
    <source>
        <dbReference type="Proteomes" id="UP000186922"/>
    </source>
</evidence>
<keyword evidence="5" id="KW-0408">Iron</keyword>
<sequence length="1450" mass="161428">MGLFQSAQSSASWAVIWIVCSVLTSARISCEPAQFSNLTAFANSSRVFVRPSAPLKTEHLDEWFREALQKHESLMQWEEELLHAGRELIPGTPSYLEWLLRRSPAPARDLAQFALVVEDVALQASKWTKLSSRGVVSVDFSQISTEGTEMQKECPLVEIGPCRANKFRSFDGQCNNVENPNWGKASTAFGRVLPSAYADGILTPRIAADHQPLPSASSISALVHKDVEAPHEHISQMAPMWAQLVEQDISKSTVYGGLPDDFPISCCRSTAVHPECFPIIEANNFVGMQFGNATCLNYIRSLTVPSSGCRLGARQQANAATHYLDASNIYGAEQGFHSYFDDKGMLYMPTDHSAKGLPEELTDVAGCHRPNADPAKCMRSFAAKSRGHGLVPVTVLKAILMREHNRLAAALHKINPHWDSAITFQEARRVVAAQVQHITMKEFLPLVVGQQAIEKYHLNSSDHDFFKGYSMRTEASVDAAVSVAGLKFWHKLMDDGILHSLANSSHTVRLSKEMLQVSQVLTEGGFDSYLLGMVRQASQQKGAGVTSQLTQHWMQGPEDTEGLDLPAITIQQGRDHGVAGYNIWRKHCGLSRASSFSDFQDTISKATVKKLDKIYRSVEDVDLYTGGLSETPLPGALVGPVFACMLGRQFSRLRRGDRFWYENDVPPSALSLGQLEEIRKITLSRLICDNGDNITTIQPRGFLLPDIHLNAPGSCAALPEMDLSQWKESDPALNNTTNQTDLLQHRVRRQNFRFPQGNFRQQANVRQNRQLQPVNQFQNINPQDNTCGERSQGCNSANKFRTVSGFCNNLNHPEWGTSNRLFSRFMAPAYDDGVGEIRKSSAVGGSLPPVRAVRTQVLTDVDRPHPKFTTLLMTFGQYVDHDFTNTPMATSGNGGFLSCRDCNSDQTVSRECAPIRVPQGDPVMAAFDQRGQPLCLSFTRSQSNRGSDGRRQQLNQLTSYLDGSNLYGSSVCTTRNLRSFNGGRIAMTRNRNGMKDLLPQSTNRNDVESSECRSTNPNNLCFKSGDARSNEQPGLVIMHTIFAREHNSIADQLRAVNPQWNDQKLFDETRRIVTALLQHITYNEWLPRVVGQPVTNLFGLALRKSGFYDEYDDTCDATISNEFSTAAFRFGHSLVPSKYGRYDNTFNSVAPSVNLFEHFSRADLLYDDLGVDKLLIGFTIEPMQSADFSFSQVVANRLFQEPRAALGTDLISINIQRGRDHGLPGYNAYRERCNMTRARTFDDLLGDIPKFLVDKFAQVYRHVDDIDLFAGGTSELPVVGGLVGPTFACIIAEQMLRVRKCDRFWYETSDPNLKFSSAQLAAIRKVTMAHVVCKNSDTINRIQRNVFDLPDTFQNSHIPCDDIPGLDVTPWQQVTACTMAGSTFQVGETKRISPCKTCTCTTNGPDCRSLNMRSCADLEQDFSREEILADDVCKVQCIKEFSDSTDSDNF</sequence>
<dbReference type="FunFam" id="1.10.640.10:FF:000003">
    <property type="entry name" value="chorion peroxidase"/>
    <property type="match status" value="1"/>
</dbReference>
<keyword evidence="5" id="KW-0479">Metal-binding</keyword>
<dbReference type="GO" id="GO:0020037">
    <property type="term" value="F:heme binding"/>
    <property type="evidence" value="ECO:0007669"/>
    <property type="project" value="InterPro"/>
</dbReference>
<comment type="subcellular location">
    <subcellularLocation>
        <location evidence="1">Secreted</location>
    </subcellularLocation>
</comment>
<dbReference type="FunFam" id="1.10.640.10:FF:000006">
    <property type="entry name" value="Double oxidase: two peroxidase domains"/>
    <property type="match status" value="1"/>
</dbReference>
<name>A0A1D1V5V1_RAMVA</name>
<dbReference type="PROSITE" id="PS50292">
    <property type="entry name" value="PEROXIDASE_3"/>
    <property type="match status" value="2"/>
</dbReference>
<dbReference type="InterPro" id="IPR037120">
    <property type="entry name" value="Haem_peroxidase_sf_animal"/>
</dbReference>
<evidence type="ECO:0000256" key="7">
    <source>
        <dbReference type="SAM" id="SignalP"/>
    </source>
</evidence>
<dbReference type="InterPro" id="IPR019791">
    <property type="entry name" value="Haem_peroxidase_animal"/>
</dbReference>
<dbReference type="GO" id="GO:0004601">
    <property type="term" value="F:peroxidase activity"/>
    <property type="evidence" value="ECO:0007669"/>
    <property type="project" value="UniProtKB-KW"/>
</dbReference>
<gene>
    <name evidence="8" type="primary">RvY_05745-1</name>
    <name evidence="8" type="synonym">RvY_05745.1</name>
    <name evidence="8" type="ORF">RvY_05745</name>
</gene>
<keyword evidence="4 7" id="KW-0732">Signal</keyword>
<accession>A0A1D1V5V1</accession>
<evidence type="ECO:0000256" key="3">
    <source>
        <dbReference type="ARBA" id="ARBA00022559"/>
    </source>
</evidence>
<dbReference type="PANTHER" id="PTHR11475:SF134">
    <property type="entry name" value="LD42267P"/>
    <property type="match status" value="1"/>
</dbReference>
<organism evidence="8 9">
    <name type="scientific">Ramazzottius varieornatus</name>
    <name type="common">Water bear</name>
    <name type="synonym">Tardigrade</name>
    <dbReference type="NCBI Taxonomy" id="947166"/>
    <lineage>
        <taxon>Eukaryota</taxon>
        <taxon>Metazoa</taxon>
        <taxon>Ecdysozoa</taxon>
        <taxon>Tardigrada</taxon>
        <taxon>Eutardigrada</taxon>
        <taxon>Parachela</taxon>
        <taxon>Hypsibioidea</taxon>
        <taxon>Ramazzottiidae</taxon>
        <taxon>Ramazzottius</taxon>
    </lineage>
</organism>
<evidence type="ECO:0000256" key="5">
    <source>
        <dbReference type="PIRSR" id="PIRSR619791-2"/>
    </source>
</evidence>
<evidence type="ECO:0000313" key="8">
    <source>
        <dbReference type="EMBL" id="GAU93878.1"/>
    </source>
</evidence>
<feature type="signal peptide" evidence="7">
    <location>
        <begin position="1"/>
        <end position="26"/>
    </location>
</feature>
<evidence type="ECO:0000256" key="4">
    <source>
        <dbReference type="ARBA" id="ARBA00022729"/>
    </source>
</evidence>
<dbReference type="PRINTS" id="PR00457">
    <property type="entry name" value="ANPEROXIDASE"/>
</dbReference>
<evidence type="ECO:0000256" key="1">
    <source>
        <dbReference type="ARBA" id="ARBA00004613"/>
    </source>
</evidence>
<dbReference type="GO" id="GO:0006979">
    <property type="term" value="P:response to oxidative stress"/>
    <property type="evidence" value="ECO:0007669"/>
    <property type="project" value="InterPro"/>
</dbReference>
<feature type="binding site" description="axial binding residue" evidence="5">
    <location>
        <position position="1132"/>
    </location>
    <ligand>
        <name>heme b</name>
        <dbReference type="ChEBI" id="CHEBI:60344"/>
    </ligand>
    <ligandPart>
        <name>Fe</name>
        <dbReference type="ChEBI" id="CHEBI:18248"/>
    </ligandPart>
</feature>
<dbReference type="Proteomes" id="UP000186922">
    <property type="component" value="Unassembled WGS sequence"/>
</dbReference>
<dbReference type="CDD" id="cd09823">
    <property type="entry name" value="peroxinectin_like"/>
    <property type="match status" value="2"/>
</dbReference>
<keyword evidence="9" id="KW-1185">Reference proteome</keyword>
<dbReference type="EMBL" id="BDGG01000002">
    <property type="protein sequence ID" value="GAU93878.1"/>
    <property type="molecule type" value="Genomic_DNA"/>
</dbReference>
<evidence type="ECO:0008006" key="10">
    <source>
        <dbReference type="Google" id="ProtNLM"/>
    </source>
</evidence>
<keyword evidence="2" id="KW-0964">Secreted</keyword>
<feature type="region of interest" description="Disordered" evidence="6">
    <location>
        <begin position="994"/>
        <end position="1013"/>
    </location>
</feature>
<dbReference type="InterPro" id="IPR010255">
    <property type="entry name" value="Haem_peroxidase_sf"/>
</dbReference>
<dbReference type="GO" id="GO:0046872">
    <property type="term" value="F:metal ion binding"/>
    <property type="evidence" value="ECO:0007669"/>
    <property type="project" value="UniProtKB-KW"/>
</dbReference>